<dbReference type="GO" id="GO:0016020">
    <property type="term" value="C:membrane"/>
    <property type="evidence" value="ECO:0007669"/>
    <property type="project" value="InterPro"/>
</dbReference>
<feature type="transmembrane region" description="Helical" evidence="10">
    <location>
        <begin position="2333"/>
        <end position="2356"/>
    </location>
</feature>
<feature type="domain" description="EGF-like" evidence="12">
    <location>
        <begin position="1009"/>
        <end position="1049"/>
    </location>
</feature>
<evidence type="ECO:0000313" key="14">
    <source>
        <dbReference type="Proteomes" id="UP000054937"/>
    </source>
</evidence>
<dbReference type="InterPro" id="IPR001577">
    <property type="entry name" value="Peptidase_M8"/>
</dbReference>
<feature type="domain" description="EGF-like" evidence="12">
    <location>
        <begin position="764"/>
        <end position="810"/>
    </location>
</feature>
<keyword evidence="10" id="KW-0812">Transmembrane</keyword>
<comment type="cofactor">
    <cofactor evidence="8">
        <name>Zn(2+)</name>
        <dbReference type="ChEBI" id="CHEBI:29105"/>
    </cofactor>
    <text evidence="8">Binds 1 zinc ion per subunit.</text>
</comment>
<keyword evidence="11" id="KW-0732">Signal</keyword>
<keyword evidence="10" id="KW-1133">Transmembrane helix</keyword>
<dbReference type="PANTHER" id="PTHR15332:SF175">
    <property type="entry name" value="PROPROTEIN CONVERTASE SUBTILISIN_KEXIN TYPE 5-LIKE"/>
    <property type="match status" value="1"/>
</dbReference>
<dbReference type="SMART" id="SM00261">
    <property type="entry name" value="FU"/>
    <property type="match status" value="6"/>
</dbReference>
<evidence type="ECO:0000256" key="8">
    <source>
        <dbReference type="PIRSR" id="PIRSR601577-2"/>
    </source>
</evidence>
<dbReference type="InterPro" id="IPR000742">
    <property type="entry name" value="EGF"/>
</dbReference>
<name>A0A0V0QQG0_PSEPJ</name>
<feature type="binding site" evidence="8">
    <location>
        <position position="277"/>
    </location>
    <ligand>
        <name>Zn(2+)</name>
        <dbReference type="ChEBI" id="CHEBI:29105"/>
        <note>catalytic</note>
    </ligand>
</feature>
<dbReference type="SUPFAM" id="SSF55486">
    <property type="entry name" value="Metalloproteases ('zincins'), catalytic domain"/>
    <property type="match status" value="1"/>
</dbReference>
<dbReference type="EMBL" id="LDAU01000116">
    <property type="protein sequence ID" value="KRX04449.1"/>
    <property type="molecule type" value="Genomic_DNA"/>
</dbReference>
<keyword evidence="4" id="KW-0378">Hydrolase</keyword>
<dbReference type="InterPro" id="IPR006212">
    <property type="entry name" value="Furin_repeat"/>
</dbReference>
<keyword evidence="5 8" id="KW-0862">Zinc</keyword>
<feature type="transmembrane region" description="Helical" evidence="10">
    <location>
        <begin position="2110"/>
        <end position="2132"/>
    </location>
</feature>
<evidence type="ECO:0000256" key="10">
    <source>
        <dbReference type="SAM" id="Phobius"/>
    </source>
</evidence>
<evidence type="ECO:0000256" key="6">
    <source>
        <dbReference type="ARBA" id="ARBA00023049"/>
    </source>
</evidence>
<feature type="signal peptide" evidence="11">
    <location>
        <begin position="1"/>
        <end position="23"/>
    </location>
</feature>
<dbReference type="FunFam" id="3.90.132.10:FF:000001">
    <property type="entry name" value="leishmanolysin-like peptidase isoform X2"/>
    <property type="match status" value="1"/>
</dbReference>
<feature type="domain" description="EGF-like" evidence="12">
    <location>
        <begin position="926"/>
        <end position="969"/>
    </location>
</feature>
<evidence type="ECO:0000256" key="2">
    <source>
        <dbReference type="ARBA" id="ARBA00022670"/>
    </source>
</evidence>
<organism evidence="13 14">
    <name type="scientific">Pseudocohnilembus persalinus</name>
    <name type="common">Ciliate</name>
    <dbReference type="NCBI Taxonomy" id="266149"/>
    <lineage>
        <taxon>Eukaryota</taxon>
        <taxon>Sar</taxon>
        <taxon>Alveolata</taxon>
        <taxon>Ciliophora</taxon>
        <taxon>Intramacronucleata</taxon>
        <taxon>Oligohymenophorea</taxon>
        <taxon>Scuticociliatia</taxon>
        <taxon>Philasterida</taxon>
        <taxon>Pseudocohnilembidae</taxon>
        <taxon>Pseudocohnilembus</taxon>
    </lineage>
</organism>
<evidence type="ECO:0000256" key="9">
    <source>
        <dbReference type="SAM" id="MobiDB-lite"/>
    </source>
</evidence>
<dbReference type="Gene3D" id="2.10.220.10">
    <property type="entry name" value="Hormone Receptor, Insulin-like Growth Factor Receptor 1, Chain A, domain 2"/>
    <property type="match status" value="3"/>
</dbReference>
<dbReference type="Proteomes" id="UP000054937">
    <property type="component" value="Unassembled WGS sequence"/>
</dbReference>
<feature type="domain" description="EGF-like" evidence="12">
    <location>
        <begin position="842"/>
        <end position="875"/>
    </location>
</feature>
<dbReference type="CDD" id="cd00064">
    <property type="entry name" value="FU"/>
    <property type="match status" value="1"/>
</dbReference>
<proteinExistence type="inferred from homology"/>
<dbReference type="GO" id="GO:0046872">
    <property type="term" value="F:metal ion binding"/>
    <property type="evidence" value="ECO:0007669"/>
    <property type="project" value="UniProtKB-KW"/>
</dbReference>
<dbReference type="GO" id="GO:0004222">
    <property type="term" value="F:metalloendopeptidase activity"/>
    <property type="evidence" value="ECO:0007669"/>
    <property type="project" value="InterPro"/>
</dbReference>
<evidence type="ECO:0000256" key="11">
    <source>
        <dbReference type="SAM" id="SignalP"/>
    </source>
</evidence>
<evidence type="ECO:0000313" key="13">
    <source>
        <dbReference type="EMBL" id="KRX04449.1"/>
    </source>
</evidence>
<keyword evidence="6 8" id="KW-0482">Metalloprotease</keyword>
<dbReference type="OrthoDB" id="409374at2759"/>
<feature type="transmembrane region" description="Helical" evidence="10">
    <location>
        <begin position="2244"/>
        <end position="2263"/>
    </location>
</feature>
<evidence type="ECO:0000256" key="1">
    <source>
        <dbReference type="ARBA" id="ARBA00005860"/>
    </source>
</evidence>
<feature type="region of interest" description="Disordered" evidence="9">
    <location>
        <begin position="2157"/>
        <end position="2195"/>
    </location>
</feature>
<feature type="domain" description="EGF-like" evidence="12">
    <location>
        <begin position="883"/>
        <end position="921"/>
    </location>
</feature>
<feature type="domain" description="EGF-like" evidence="12">
    <location>
        <begin position="484"/>
        <end position="519"/>
    </location>
</feature>
<keyword evidence="3 8" id="KW-0479">Metal-binding</keyword>
<gene>
    <name evidence="13" type="ORF">PPERSA_00218</name>
</gene>
<feature type="chain" id="PRO_5006867550" evidence="11">
    <location>
        <begin position="24"/>
        <end position="2385"/>
    </location>
</feature>
<sequence>MIKMHKNFQVLFLLLLIIVQIKTHEEGKCGVIEDFPVLERKDLGANFQSEKRRQTEAQEEREPLRITYDFSSIENLEGDDLPVALFLQKQLKLAQFFYRDRLFVDRIQGNNFYPFENGCVYGVDDGAYSQGIADSDLHVYIVFYNDPQSPYVATAGPCFIIQGERPTYGVINYNMYYHQQTDFSDKKFQSQFGTALHELMHILGFLNGQYTSFINPETGEPYGYENNPVIYQEIRGIQTGILTTPKVKQVAKEYYGCESTLGMQLENNGQGGSINHHWDKSQLLDEFMNPQVLDTKSYISKFTFALLEDSGWYDANYENVETPYWGRDGGCEFQQEMPRDKYYYLVNGGGDQGCNADYRYAGSGSSNGFLYEGGNEDQIYFIPEYYTSTCDAADYNPEYLTKQGFVFGDESRCFESDVTTTDGSTNFYTFKCHEHYCDENNNIFVVFEGESYACQKDGVCEITFKGNNQKYSGTIQTPADPERFCGVKNPYCPNQCSSNGYCMSRECYCTDGYAGKDCSVKCDGLLVEGECQENLTECPQNYQLIEKNRVCEGGQILECSENCTYCSGSEQNCTGCKEDYFLNSENKCVECSQIIENCSNCLYGDFCVQCEVGFVPSNDFTGCVQCQAPCATCKAGQTEFCLSCDSQYNRLLDDQGNCQCYQGYTEQEGNEMQCVPSKEICWSWMEGCEECLRYGECVQCGEGFFLSGGMCKKCEFPCASCEGGAKECLSCLGESNRDEESCECGGKFFENDEGFCQEIPSQEGCLYPCDTCEGESGKWGVCESCLEGERDLERNCECREGYFDNGVVCQSCSSSCRECQDSPDNCVSCESGYVVNQGTCYLCAAYMVACTECSSTYTCTECEPGFYLNSAERCSQCPENCNECSNSNTCLSCADEGENRVPPEQGCGCLPGFIQQNGKCVDANGNCADGQYQDQSGVCQNCTEGCSSCNSVYCLTCDSGYIFVNYQCYKCSLYGKEGCNSCSDLYTCTNCDYGYYLAYNNVCESCLDECGTCSNSNTCDSCKGNNRDISKQCACADGYIEVPGTDNCKPKCSDTLSVNVDYLSLDVVSITLKFLSANDIAEISNTYSQSFSNAACNFALKSEFAALFGANPTCKVNKNNNELEIQVTASYTTTYKPSSDYVNVKIENLTTNGCNYQVSLSDITSYSGNFESYSDPAPPVVPANGFTYSQECSYYSFEIFTVYNDGKQALKNIIWEVYKSSQDDISHLQEINQAIEDEGQGELSMKIPLQVLRDGASYSMKVYFQNFLGNQGSLSFDFVYNAQGVVSIQPVNFTPVEGKLEGLQEDKKLLIDLYVQLCADSQNQGLNDGSFGYELEVRKSNGDTIYIQNRVVESAYYQIEFYPQFEAYDTEYNFKLVADFDGKLKKLEFVYTVKQKDFKIKILGGNRTVPGNVDTLTLEAKVTQLAFGQILNLSEQDVQSVQWSGLDMKTGLRIKKIDGNYLEYEENSLTQNIDLKTLKRGQAYIFSVEVTYRDLERSTYVDIILEEDDDDSDIYDQIKRIDISDFIFERAVSLYEDIQVEVVFQDQNADFDKFTYKVIIEYNGEDLGTKSFYYPIFNFMLSEIIIAEQDLFSNITDMKIKIEVKEISSQQVYKVSYDIQYTDLNELILHVNPTEGKSISTIYNLKASGLEDSIENFAYRFLYKPNSESKSYALNSLNSKSSLKTILPYSSSQAVIGCEAWGDDFIIQVQSAVNVKQSGNVVDLLKALYKLSQSEDLFTQINYKTILFLELQQNPEGEFSEFVSFIRGIFELFKELLQSQFSEDLEDTFLEVLGGVLDGKLDVSGFIGGDNVDSVVRIVQDMKLKEMEDLVLQEGGGSASIYKFQKSKLNRNYREKVESQLNLLNNAMSYKSNLFSASRRVLIDYDNQELEQILEQISQQANLYALPNDEYLYYSGDYYKVYAQRMSYGRVKNFLFTDVESAFVNEIEESQQLMINTSVEGDFIEGDNSSSNTYSVQYVEYFKNVFKNDSNFPYQDQNVSVYNLDIRLQDKEDKKISKTDIKLKPGYTISYQYQYKDQGNEKEKYVCIQQNLDSQEWSNNTCESNKFDDYIVCECSSLAPTSVVYDTKGLYKQNEEQNIKTQESLSSFNWIHLAIMGVFLIQITLSVTGYFIDKKDIQGEINNQEDRIGTEAKEIMAKNQQKNSENKSSAAEQEQDNLPPKIEANKKKSSSGKVPNSVIQMKKKMSSNKENKGQFSFGTKLQIFHFFLQIFYVFDEKISRVLRFQLYFTKFLIVLGIIAFYAKFQFHEVLISVVVYCLVSQIYSRIMCEMQNCFKNEKLYAILATIVNGSIQIGFTILSIIKNENLNNDQSNRYAFAFAIGIIIDILIIQTIQGFAGYQLYKMTKKNIIYSRPIRNILMIQKKIE</sequence>
<feature type="binding site" evidence="8">
    <location>
        <position position="197"/>
    </location>
    <ligand>
        <name>Zn(2+)</name>
        <dbReference type="ChEBI" id="CHEBI:29105"/>
        <note>catalytic</note>
    </ligand>
</feature>
<feature type="transmembrane region" description="Helical" evidence="10">
    <location>
        <begin position="2269"/>
        <end position="2287"/>
    </location>
</feature>
<dbReference type="PANTHER" id="PTHR15332">
    <property type="entry name" value="PROPROTEIN CONVERTASE SUBTILISIN_KEXIN TYPE 5-LIKE"/>
    <property type="match status" value="1"/>
</dbReference>
<accession>A0A0V0QQG0</accession>
<evidence type="ECO:0000256" key="4">
    <source>
        <dbReference type="ARBA" id="ARBA00022801"/>
    </source>
</evidence>
<keyword evidence="2" id="KW-0645">Protease</keyword>
<dbReference type="SUPFAM" id="SSF57184">
    <property type="entry name" value="Growth factor receptor domain"/>
    <property type="match status" value="4"/>
</dbReference>
<feature type="transmembrane region" description="Helical" evidence="10">
    <location>
        <begin position="2299"/>
        <end position="2321"/>
    </location>
</feature>
<dbReference type="Gene3D" id="3.90.132.10">
    <property type="entry name" value="Leishmanolysin , domain 2"/>
    <property type="match status" value="1"/>
</dbReference>
<evidence type="ECO:0000256" key="7">
    <source>
        <dbReference type="PIRSR" id="PIRSR601577-1"/>
    </source>
</evidence>
<keyword evidence="10" id="KW-0472">Membrane</keyword>
<dbReference type="Pfam" id="PF01457">
    <property type="entry name" value="Peptidase_M8"/>
    <property type="match status" value="1"/>
</dbReference>
<feature type="active site" evidence="7">
    <location>
        <position position="198"/>
    </location>
</feature>
<dbReference type="SMART" id="SM00181">
    <property type="entry name" value="EGF"/>
    <property type="match status" value="8"/>
</dbReference>
<keyword evidence="14" id="KW-1185">Reference proteome</keyword>
<comment type="caution">
    <text evidence="13">The sequence shown here is derived from an EMBL/GenBank/DDBJ whole genome shotgun (WGS) entry which is preliminary data.</text>
</comment>
<feature type="binding site" evidence="8">
    <location>
        <position position="201"/>
    </location>
    <ligand>
        <name>Zn(2+)</name>
        <dbReference type="ChEBI" id="CHEBI:29105"/>
        <note>catalytic</note>
    </ligand>
</feature>
<feature type="compositionally biased region" description="Polar residues" evidence="9">
    <location>
        <begin position="2158"/>
        <end position="2172"/>
    </location>
</feature>
<protein>
    <submittedName>
        <fullName evidence="13">Insulin-like growth factor binding protein, N-terminal</fullName>
    </submittedName>
</protein>
<evidence type="ECO:0000256" key="3">
    <source>
        <dbReference type="ARBA" id="ARBA00022723"/>
    </source>
</evidence>
<feature type="domain" description="EGF-like" evidence="12">
    <location>
        <begin position="970"/>
        <end position="1004"/>
    </location>
</feature>
<dbReference type="GO" id="GO:0007155">
    <property type="term" value="P:cell adhesion"/>
    <property type="evidence" value="ECO:0007669"/>
    <property type="project" value="InterPro"/>
</dbReference>
<evidence type="ECO:0000259" key="12">
    <source>
        <dbReference type="SMART" id="SM00181"/>
    </source>
</evidence>
<dbReference type="InterPro" id="IPR009030">
    <property type="entry name" value="Growth_fac_rcpt_cys_sf"/>
</dbReference>
<reference evidence="13 14" key="1">
    <citation type="journal article" date="2015" name="Sci. Rep.">
        <title>Genome of the facultative scuticociliatosis pathogen Pseudocohnilembus persalinus provides insight into its virulence through horizontal gene transfer.</title>
        <authorList>
            <person name="Xiong J."/>
            <person name="Wang G."/>
            <person name="Cheng J."/>
            <person name="Tian M."/>
            <person name="Pan X."/>
            <person name="Warren A."/>
            <person name="Jiang C."/>
            <person name="Yuan D."/>
            <person name="Miao W."/>
        </authorList>
    </citation>
    <scope>NUCLEOTIDE SEQUENCE [LARGE SCALE GENOMIC DNA]</scope>
    <source>
        <strain evidence="13">36N120E</strain>
    </source>
</reference>
<dbReference type="Gene3D" id="3.10.170.20">
    <property type="match status" value="1"/>
</dbReference>
<dbReference type="InParanoid" id="A0A0V0QQG0"/>
<dbReference type="GO" id="GO:0006508">
    <property type="term" value="P:proteolysis"/>
    <property type="evidence" value="ECO:0007669"/>
    <property type="project" value="UniProtKB-KW"/>
</dbReference>
<comment type="similarity">
    <text evidence="1">Belongs to the peptidase M8 family.</text>
</comment>
<feature type="domain" description="EGF-like" evidence="12">
    <location>
        <begin position="590"/>
        <end position="624"/>
    </location>
</feature>
<evidence type="ECO:0000256" key="5">
    <source>
        <dbReference type="ARBA" id="ARBA00022833"/>
    </source>
</evidence>